<dbReference type="SMART" id="SM01293">
    <property type="entry name" value="DUF3402"/>
    <property type="match status" value="1"/>
</dbReference>
<keyword evidence="3" id="KW-0963">Cytoplasm</keyword>
<feature type="non-terminal residue" evidence="9">
    <location>
        <position position="740"/>
    </location>
</feature>
<keyword evidence="10" id="KW-1185">Reference proteome</keyword>
<dbReference type="PANTHER" id="PTHR13239:SF7">
    <property type="entry name" value="STRIATIN-INTERACTING PROTEIN 1"/>
    <property type="match status" value="1"/>
</dbReference>
<evidence type="ECO:0000256" key="5">
    <source>
        <dbReference type="ARBA" id="ARBA00046123"/>
    </source>
</evidence>
<proteinExistence type="inferred from homology"/>
<feature type="compositionally biased region" description="Acidic residues" evidence="6">
    <location>
        <begin position="293"/>
        <end position="306"/>
    </location>
</feature>
<comment type="function">
    <text evidence="5">Plays a role in the regulation of cell morphology and cytoskeletal organization. Required in the cortical actin filament dynamics and cell shape. Part of the striatin-interacting phosphatase and kinase (STRIPAK) complexes. STRIPAK complexes have critical roles in protein (de)phosphorylation and are regulators of multiple signaling pathways including Hippo, MAPK, nuclear receptor and cytoskeleton remodeling. Different types of STRIPAK complexes are involved in a variety of biological processes such as cell growth, differentiation, apoptosis, metabolism and immune regulation.</text>
</comment>
<evidence type="ECO:0000313" key="9">
    <source>
        <dbReference type="EMBL" id="KFQ79701.1"/>
    </source>
</evidence>
<dbReference type="AlphaFoldDB" id="A0A091URD4"/>
<feature type="compositionally biased region" description="Basic and acidic residues" evidence="6">
    <location>
        <begin position="271"/>
        <end position="292"/>
    </location>
</feature>
<name>A0A091URD4_PHALP</name>
<sequence>PDLEFEYADTDKWAAELSELYSYTEGPEFLLNRKCFEEDFRIHVRDKKWTELDKNQHRTHAMRLLDGLEVTAREKRLRVARAILYVAQGTFGECGSEAEVQAWMRYNIFLLLEVGTFNALVELLNMEIDNSAACSSAVRKPAISLADSTDLRYKSRLGRGECSGAWGRAAFVLHPEEGFGTPGKLIWEGKVEVPCVKESPVLSVPCCPLQCTLGGFEELQSMKAEKREILGLPPLPEDSIKVIRNMRAASPPASASDLIEQQQKRGRREHKALIKQDNLDAFNERDPYKADDSREEEEENDDDNSLEGETFPLERDEVMPPPTQHPPSDRITCPKGLPWAPKVREKDIEMFLESSRSKFIGYTLGRFAPAWPQPGTFTNTVVGLPRPIHESIRTLKLHKYTSIAEVQVHMEDEYLRSPLSGGEEEVEQVPAEILYQGLLPSLPQYMIALLKILLAAAPTSKAKTDSINILADVLPEEMPTTVLQSMKLGVDVNRHKEIIVKAISAVLLLLLKHFKLNHIYQFEYMAQHLVFANCIPLILKFFNQNIMSYITAKNSISVLDYPYCVVHELPELTAESLEAGDNNQFCWRNLFSCINLLRILNKLTKWKHSRTMMLVVFKSAPILKRVLKVKQAMMQLYVLKLLKVQTKYLGRQWRKSNMKTMSAIYQKVRHRLNDDWAYGNDLDARPWDFQADNPDFLPGDNCLQSVLGQRVDLPEDFQVNYDLWLEREVFSRPISWEELL</sequence>
<dbReference type="GO" id="GO:0005829">
    <property type="term" value="C:cytosol"/>
    <property type="evidence" value="ECO:0007669"/>
    <property type="project" value="TreeGrafter"/>
</dbReference>
<feature type="non-terminal residue" evidence="9">
    <location>
        <position position="1"/>
    </location>
</feature>
<feature type="domain" description="Far11/STRP C-terminal" evidence="8">
    <location>
        <begin position="385"/>
        <end position="721"/>
    </location>
</feature>
<protein>
    <submittedName>
        <fullName evidence="9">Striatin-interacting protein 1</fullName>
    </submittedName>
</protein>
<evidence type="ECO:0000256" key="3">
    <source>
        <dbReference type="ARBA" id="ARBA00022490"/>
    </source>
</evidence>
<keyword evidence="4" id="KW-0597">Phosphoprotein</keyword>
<organism evidence="9 10">
    <name type="scientific">Phaethon lepturus</name>
    <name type="common">White-tailed tropicbird</name>
    <dbReference type="NCBI Taxonomy" id="97097"/>
    <lineage>
        <taxon>Eukaryota</taxon>
        <taxon>Metazoa</taxon>
        <taxon>Chordata</taxon>
        <taxon>Craniata</taxon>
        <taxon>Vertebrata</taxon>
        <taxon>Euteleostomi</taxon>
        <taxon>Archelosauria</taxon>
        <taxon>Archosauria</taxon>
        <taxon>Dinosauria</taxon>
        <taxon>Saurischia</taxon>
        <taxon>Theropoda</taxon>
        <taxon>Coelurosauria</taxon>
        <taxon>Aves</taxon>
        <taxon>Neognathae</taxon>
        <taxon>Neoaves</taxon>
        <taxon>Phaethontimorphae</taxon>
        <taxon>Phaethontiformes</taxon>
        <taxon>Phaethontidae</taxon>
        <taxon>Phaethon</taxon>
    </lineage>
</organism>
<feature type="domain" description="Far11/STRP N-terminal" evidence="7">
    <location>
        <begin position="1"/>
        <end position="278"/>
    </location>
</feature>
<dbReference type="Pfam" id="PF11882">
    <property type="entry name" value="DUF3402"/>
    <property type="match status" value="1"/>
</dbReference>
<evidence type="ECO:0000256" key="2">
    <source>
        <dbReference type="ARBA" id="ARBA00007062"/>
    </source>
</evidence>
<dbReference type="InterPro" id="IPR012486">
    <property type="entry name" value="Far11/STRP_N"/>
</dbReference>
<evidence type="ECO:0000256" key="1">
    <source>
        <dbReference type="ARBA" id="ARBA00004496"/>
    </source>
</evidence>
<evidence type="ECO:0000256" key="6">
    <source>
        <dbReference type="SAM" id="MobiDB-lite"/>
    </source>
</evidence>
<accession>A0A091URD4</accession>
<evidence type="ECO:0000259" key="7">
    <source>
        <dbReference type="SMART" id="SM01292"/>
    </source>
</evidence>
<gene>
    <name evidence="9" type="ORF">N335_06768</name>
</gene>
<dbReference type="PANTHER" id="PTHR13239">
    <property type="entry name" value="PROTEIN REQUIRED FOR HYPHAL ANASTOMOSIS HAM-2"/>
    <property type="match status" value="1"/>
</dbReference>
<evidence type="ECO:0000313" key="10">
    <source>
        <dbReference type="Proteomes" id="UP000053638"/>
    </source>
</evidence>
<feature type="region of interest" description="Disordered" evidence="6">
    <location>
        <begin position="248"/>
        <end position="337"/>
    </location>
</feature>
<dbReference type="EMBL" id="KK461973">
    <property type="protein sequence ID" value="KFQ79701.1"/>
    <property type="molecule type" value="Genomic_DNA"/>
</dbReference>
<dbReference type="Proteomes" id="UP000053638">
    <property type="component" value="Unassembled WGS sequence"/>
</dbReference>
<evidence type="ECO:0000256" key="4">
    <source>
        <dbReference type="ARBA" id="ARBA00022553"/>
    </source>
</evidence>
<dbReference type="InterPro" id="IPR040185">
    <property type="entry name" value="Far11/STRP"/>
</dbReference>
<dbReference type="InterPro" id="IPR021819">
    <property type="entry name" value="Far11/STRP_C"/>
</dbReference>
<dbReference type="GO" id="GO:0007010">
    <property type="term" value="P:cytoskeleton organization"/>
    <property type="evidence" value="ECO:0007669"/>
    <property type="project" value="TreeGrafter"/>
</dbReference>
<evidence type="ECO:0000259" key="8">
    <source>
        <dbReference type="SMART" id="SM01293"/>
    </source>
</evidence>
<dbReference type="Pfam" id="PF07923">
    <property type="entry name" value="N1221"/>
    <property type="match status" value="1"/>
</dbReference>
<comment type="subcellular location">
    <subcellularLocation>
        <location evidence="1">Cytoplasm</location>
    </subcellularLocation>
</comment>
<dbReference type="SMART" id="SM01292">
    <property type="entry name" value="N1221"/>
    <property type="match status" value="1"/>
</dbReference>
<reference evidence="9 10" key="1">
    <citation type="submission" date="2014-04" db="EMBL/GenBank/DDBJ databases">
        <title>Genome evolution of avian class.</title>
        <authorList>
            <person name="Zhang G."/>
            <person name="Li C."/>
        </authorList>
    </citation>
    <scope>NUCLEOTIDE SEQUENCE [LARGE SCALE GENOMIC DNA]</scope>
    <source>
        <strain evidence="9">BGI_N335</strain>
    </source>
</reference>
<comment type="similarity">
    <text evidence="2">Belongs to the STRIP family.</text>
</comment>